<dbReference type="OrthoDB" id="2281372at2759"/>
<evidence type="ECO:0000256" key="1">
    <source>
        <dbReference type="ARBA" id="ARBA00022669"/>
    </source>
</evidence>
<dbReference type="Proteomes" id="UP000799536">
    <property type="component" value="Unassembled WGS sequence"/>
</dbReference>
<name>A0A9P4JPQ6_9PLEO</name>
<dbReference type="PROSITE" id="PS51782">
    <property type="entry name" value="LYSM"/>
    <property type="match status" value="1"/>
</dbReference>
<dbReference type="Gene3D" id="3.10.350.10">
    <property type="entry name" value="LysM domain"/>
    <property type="match status" value="1"/>
</dbReference>
<reference evidence="5" key="1">
    <citation type="journal article" date="2020" name="Stud. Mycol.">
        <title>101 Dothideomycetes genomes: a test case for predicting lifestyles and emergence of pathogens.</title>
        <authorList>
            <person name="Haridas S."/>
            <person name="Albert R."/>
            <person name="Binder M."/>
            <person name="Bloem J."/>
            <person name="Labutti K."/>
            <person name="Salamov A."/>
            <person name="Andreopoulos B."/>
            <person name="Baker S."/>
            <person name="Barry K."/>
            <person name="Bills G."/>
            <person name="Bluhm B."/>
            <person name="Cannon C."/>
            <person name="Castanera R."/>
            <person name="Culley D."/>
            <person name="Daum C."/>
            <person name="Ezra D."/>
            <person name="Gonzalez J."/>
            <person name="Henrissat B."/>
            <person name="Kuo A."/>
            <person name="Liang C."/>
            <person name="Lipzen A."/>
            <person name="Lutzoni F."/>
            <person name="Magnuson J."/>
            <person name="Mondo S."/>
            <person name="Nolan M."/>
            <person name="Ohm R."/>
            <person name="Pangilinan J."/>
            <person name="Park H.-J."/>
            <person name="Ramirez L."/>
            <person name="Alfaro M."/>
            <person name="Sun H."/>
            <person name="Tritt A."/>
            <person name="Yoshinaga Y."/>
            <person name="Zwiers L.-H."/>
            <person name="Turgeon B."/>
            <person name="Goodwin S."/>
            <person name="Spatafora J."/>
            <person name="Crous P."/>
            <person name="Grigoriev I."/>
        </authorList>
    </citation>
    <scope>NUCLEOTIDE SEQUENCE</scope>
    <source>
        <strain evidence="5">ATCC 74209</strain>
    </source>
</reference>
<evidence type="ECO:0000256" key="3">
    <source>
        <dbReference type="SAM" id="SignalP"/>
    </source>
</evidence>
<keyword evidence="2" id="KW-0843">Virulence</keyword>
<keyword evidence="6" id="KW-1185">Reference proteome</keyword>
<dbReference type="PANTHER" id="PTHR34997">
    <property type="entry name" value="AM15"/>
    <property type="match status" value="1"/>
</dbReference>
<feature type="domain" description="LysM" evidence="4">
    <location>
        <begin position="61"/>
        <end position="108"/>
    </location>
</feature>
<comment type="caution">
    <text evidence="5">The sequence shown here is derived from an EMBL/GenBank/DDBJ whole genome shotgun (WGS) entry which is preliminary data.</text>
</comment>
<protein>
    <recommendedName>
        <fullName evidence="4">LysM domain-containing protein</fullName>
    </recommendedName>
</protein>
<feature type="signal peptide" evidence="3">
    <location>
        <begin position="1"/>
        <end position="19"/>
    </location>
</feature>
<gene>
    <name evidence="5" type="ORF">GQ43DRAFT_414316</name>
</gene>
<feature type="chain" id="PRO_5040287339" description="LysM domain-containing protein" evidence="3">
    <location>
        <begin position="20"/>
        <end position="210"/>
    </location>
</feature>
<organism evidence="5 6">
    <name type="scientific">Delitschia confertaspora ATCC 74209</name>
    <dbReference type="NCBI Taxonomy" id="1513339"/>
    <lineage>
        <taxon>Eukaryota</taxon>
        <taxon>Fungi</taxon>
        <taxon>Dikarya</taxon>
        <taxon>Ascomycota</taxon>
        <taxon>Pezizomycotina</taxon>
        <taxon>Dothideomycetes</taxon>
        <taxon>Pleosporomycetidae</taxon>
        <taxon>Pleosporales</taxon>
        <taxon>Delitschiaceae</taxon>
        <taxon>Delitschia</taxon>
    </lineage>
</organism>
<dbReference type="InterPro" id="IPR052210">
    <property type="entry name" value="LysM1-like"/>
</dbReference>
<dbReference type="PANTHER" id="PTHR34997:SF1">
    <property type="entry name" value="PEPTIDOGLYCAN-BINDING LYSIN DOMAIN"/>
    <property type="match status" value="1"/>
</dbReference>
<keyword evidence="3" id="KW-0732">Signal</keyword>
<evidence type="ECO:0000259" key="4">
    <source>
        <dbReference type="PROSITE" id="PS51782"/>
    </source>
</evidence>
<dbReference type="AlphaFoldDB" id="A0A9P4JPQ6"/>
<evidence type="ECO:0000256" key="2">
    <source>
        <dbReference type="ARBA" id="ARBA00023026"/>
    </source>
</evidence>
<dbReference type="EMBL" id="ML993948">
    <property type="protein sequence ID" value="KAF2202124.1"/>
    <property type="molecule type" value="Genomic_DNA"/>
</dbReference>
<proteinExistence type="predicted"/>
<evidence type="ECO:0000313" key="6">
    <source>
        <dbReference type="Proteomes" id="UP000799536"/>
    </source>
</evidence>
<evidence type="ECO:0000313" key="5">
    <source>
        <dbReference type="EMBL" id="KAF2202124.1"/>
    </source>
</evidence>
<sequence length="210" mass="22713">MVAFSFVGSIALLASVAAASPFPAEAHDLMARQEQMPGECTDYCSVSAGCVCITRPTNCVATYIVQAGESCGSVVDHFNNFTATDLYKWNPEIGRECFGLRAYVPVCIGVTGYTYPGPVKGGDVATPEELPVPLMYGITKDCTKYGFIDEHGSPTLPTLREANGISKQQWNTWNIPCRDSNEEWSAWAGYWNCIESPLPATDGTCPEESA</sequence>
<dbReference type="InterPro" id="IPR018392">
    <property type="entry name" value="LysM"/>
</dbReference>
<dbReference type="GO" id="GO:0008061">
    <property type="term" value="F:chitin binding"/>
    <property type="evidence" value="ECO:0007669"/>
    <property type="project" value="UniProtKB-KW"/>
</dbReference>
<accession>A0A9P4JPQ6</accession>
<dbReference type="InterPro" id="IPR036779">
    <property type="entry name" value="LysM_dom_sf"/>
</dbReference>
<keyword evidence="1" id="KW-0147">Chitin-binding</keyword>